<reference evidence="2 4" key="2">
    <citation type="submission" date="2016-10" db="EMBL/GenBank/DDBJ databases">
        <authorList>
            <person name="de Groot N.N."/>
        </authorList>
    </citation>
    <scope>NUCLEOTIDE SEQUENCE [LARGE SCALE GENOMIC DNA]</scope>
    <source>
        <strain evidence="2 4">DSM 2895</strain>
    </source>
</reference>
<gene>
    <name evidence="1" type="ORF">AF333_12920</name>
    <name evidence="2" type="ORF">SAMN04487909_107160</name>
</gene>
<evidence type="ECO:0000313" key="4">
    <source>
        <dbReference type="Proteomes" id="UP000182836"/>
    </source>
</evidence>
<dbReference type="STRING" id="47500.AF333_12920"/>
<dbReference type="RefSeq" id="WP_043068973.1">
    <property type="nucleotide sequence ID" value="NZ_BJOA01000057.1"/>
</dbReference>
<accession>A0A0D1W2F5</accession>
<organism evidence="1 3">
    <name type="scientific">Aneurinibacillus migulanus</name>
    <name type="common">Bacillus migulanus</name>
    <dbReference type="NCBI Taxonomy" id="47500"/>
    <lineage>
        <taxon>Bacteria</taxon>
        <taxon>Bacillati</taxon>
        <taxon>Bacillota</taxon>
        <taxon>Bacilli</taxon>
        <taxon>Bacillales</taxon>
        <taxon>Paenibacillaceae</taxon>
        <taxon>Aneurinibacillus group</taxon>
        <taxon>Aneurinibacillus</taxon>
    </lineage>
</organism>
<dbReference type="GeneID" id="42306074"/>
<dbReference type="EMBL" id="LGUG01000004">
    <property type="protein sequence ID" value="KON96248.1"/>
    <property type="molecule type" value="Genomic_DNA"/>
</dbReference>
<dbReference type="OrthoDB" id="2988996at2"/>
<dbReference type="Proteomes" id="UP000037269">
    <property type="component" value="Unassembled WGS sequence"/>
</dbReference>
<dbReference type="EMBL" id="FNED01000007">
    <property type="protein sequence ID" value="SDI77021.1"/>
    <property type="molecule type" value="Genomic_DNA"/>
</dbReference>
<proteinExistence type="predicted"/>
<protein>
    <submittedName>
        <fullName evidence="1">Uncharacterized protein</fullName>
    </submittedName>
</protein>
<dbReference type="AlphaFoldDB" id="A0A0D1W2F5"/>
<evidence type="ECO:0000313" key="1">
    <source>
        <dbReference type="EMBL" id="KON96248.1"/>
    </source>
</evidence>
<reference evidence="1 3" key="1">
    <citation type="submission" date="2015-07" db="EMBL/GenBank/DDBJ databases">
        <title>Fjat-14205 dsm 2895.</title>
        <authorList>
            <person name="Liu B."/>
            <person name="Wang J."/>
            <person name="Zhu Y."/>
            <person name="Liu G."/>
            <person name="Chen Q."/>
            <person name="Chen Z."/>
            <person name="Lan J."/>
            <person name="Che J."/>
            <person name="Ge C."/>
            <person name="Shi H."/>
            <person name="Pan Z."/>
            <person name="Liu X."/>
        </authorList>
    </citation>
    <scope>NUCLEOTIDE SEQUENCE [LARGE SCALE GENOMIC DNA]</scope>
    <source>
        <strain evidence="1 3">DSM 2895</strain>
    </source>
</reference>
<dbReference type="Proteomes" id="UP000182836">
    <property type="component" value="Unassembled WGS sequence"/>
</dbReference>
<keyword evidence="3" id="KW-1185">Reference proteome</keyword>
<dbReference type="PATRIC" id="fig|47500.12.peg.6857"/>
<evidence type="ECO:0000313" key="2">
    <source>
        <dbReference type="EMBL" id="SDI77021.1"/>
    </source>
</evidence>
<evidence type="ECO:0000313" key="3">
    <source>
        <dbReference type="Proteomes" id="UP000037269"/>
    </source>
</evidence>
<name>A0A0D1W2F5_ANEMI</name>
<sequence length="77" mass="9673">METWVNDYRQELYQIMSEELWERFDQVNEDLVLTYQQLCRSREMPFFQELKQKAFVLRDERKHIMEQIRQLHAFLSS</sequence>